<sequence length="137" mass="16158">MGITCNNFIELAINHGFETMTLLLQKFFYHSLFLIERGFDRIFRICLPKGCQLHFLNWIALQNVYGFSYDIIISEILNRYCRDSDASMEEEDEEEENKKEGIYSITNLLGQKFFESNNKIFGKSTKKKIQSNIYEVI</sequence>
<gene>
    <name evidence="1" type="ORF">M9Y10_013228</name>
</gene>
<dbReference type="Proteomes" id="UP001470230">
    <property type="component" value="Unassembled WGS sequence"/>
</dbReference>
<accession>A0ABR2I6G7</accession>
<proteinExistence type="predicted"/>
<organism evidence="1 2">
    <name type="scientific">Tritrichomonas musculus</name>
    <dbReference type="NCBI Taxonomy" id="1915356"/>
    <lineage>
        <taxon>Eukaryota</taxon>
        <taxon>Metamonada</taxon>
        <taxon>Parabasalia</taxon>
        <taxon>Tritrichomonadida</taxon>
        <taxon>Tritrichomonadidae</taxon>
        <taxon>Tritrichomonas</taxon>
    </lineage>
</organism>
<protein>
    <submittedName>
        <fullName evidence="1">Uncharacterized protein</fullName>
    </submittedName>
</protein>
<evidence type="ECO:0000313" key="2">
    <source>
        <dbReference type="Proteomes" id="UP001470230"/>
    </source>
</evidence>
<comment type="caution">
    <text evidence="1">The sequence shown here is derived from an EMBL/GenBank/DDBJ whole genome shotgun (WGS) entry which is preliminary data.</text>
</comment>
<keyword evidence="2" id="KW-1185">Reference proteome</keyword>
<name>A0ABR2I6G7_9EUKA</name>
<evidence type="ECO:0000313" key="1">
    <source>
        <dbReference type="EMBL" id="KAK8858128.1"/>
    </source>
</evidence>
<reference evidence="1 2" key="1">
    <citation type="submission" date="2024-04" db="EMBL/GenBank/DDBJ databases">
        <title>Tritrichomonas musculus Genome.</title>
        <authorList>
            <person name="Alves-Ferreira E."/>
            <person name="Grigg M."/>
            <person name="Lorenzi H."/>
            <person name="Galac M."/>
        </authorList>
    </citation>
    <scope>NUCLEOTIDE SEQUENCE [LARGE SCALE GENOMIC DNA]</scope>
    <source>
        <strain evidence="1 2">EAF2021</strain>
    </source>
</reference>
<dbReference type="EMBL" id="JAPFFF010000019">
    <property type="protein sequence ID" value="KAK8858128.1"/>
    <property type="molecule type" value="Genomic_DNA"/>
</dbReference>